<accession>A0A1G2PLM8</accession>
<dbReference type="EMBL" id="MHST01000012">
    <property type="protein sequence ID" value="OHA49197.1"/>
    <property type="molecule type" value="Genomic_DNA"/>
</dbReference>
<organism evidence="2 3">
    <name type="scientific">Terrybacteria sp. (strain RIFCSPHIGHO2_01_FULL_58_15)</name>
    <dbReference type="NCBI Taxonomy" id="1802363"/>
    <lineage>
        <taxon>Bacteria</taxon>
        <taxon>Candidatus Terryibacteriota</taxon>
    </lineage>
</organism>
<dbReference type="AlphaFoldDB" id="A0A1G2PLM8"/>
<proteinExistence type="predicted"/>
<dbReference type="Proteomes" id="UP000178690">
    <property type="component" value="Unassembled WGS sequence"/>
</dbReference>
<name>A0A1G2PLM8_TERXR</name>
<protein>
    <submittedName>
        <fullName evidence="2">Uncharacterized protein</fullName>
    </submittedName>
</protein>
<sequence>MSNPGTDPLDRLFHEAIGRAGGLFGTQYERIGEQEALHYLGALVENGREHWLETLRTLHVPLPDPARTIAALFACIREESLFTDPSFAFSLRLALCDVTAAAMREKADAEELLRRRIDGVFPENLRRRIRLQVHEDVLKDHADGKDLVPSQEAIRRHFEERRKATSQSATRPPAQAVRNPGTDTWLEPCPGCGLEKRCDKKTKWFRCKPCGFDQAYPFESASV</sequence>
<comment type="caution">
    <text evidence="2">The sequence shown here is derived from an EMBL/GenBank/DDBJ whole genome shotgun (WGS) entry which is preliminary data.</text>
</comment>
<feature type="region of interest" description="Disordered" evidence="1">
    <location>
        <begin position="159"/>
        <end position="182"/>
    </location>
</feature>
<gene>
    <name evidence="2" type="ORF">A2682_00825</name>
</gene>
<evidence type="ECO:0000313" key="3">
    <source>
        <dbReference type="Proteomes" id="UP000178690"/>
    </source>
</evidence>
<evidence type="ECO:0000313" key="2">
    <source>
        <dbReference type="EMBL" id="OHA49197.1"/>
    </source>
</evidence>
<reference evidence="2 3" key="1">
    <citation type="journal article" date="2016" name="Nat. Commun.">
        <title>Thousands of microbial genomes shed light on interconnected biogeochemical processes in an aquifer system.</title>
        <authorList>
            <person name="Anantharaman K."/>
            <person name="Brown C.T."/>
            <person name="Hug L.A."/>
            <person name="Sharon I."/>
            <person name="Castelle C.J."/>
            <person name="Probst A.J."/>
            <person name="Thomas B.C."/>
            <person name="Singh A."/>
            <person name="Wilkins M.J."/>
            <person name="Karaoz U."/>
            <person name="Brodie E.L."/>
            <person name="Williams K.H."/>
            <person name="Hubbard S.S."/>
            <person name="Banfield J.F."/>
        </authorList>
    </citation>
    <scope>NUCLEOTIDE SEQUENCE [LARGE SCALE GENOMIC DNA]</scope>
    <source>
        <strain evidence="3">RIFCSPHIGHO2_01_FULL_58_15</strain>
    </source>
</reference>
<evidence type="ECO:0000256" key="1">
    <source>
        <dbReference type="SAM" id="MobiDB-lite"/>
    </source>
</evidence>